<evidence type="ECO:0000313" key="2">
    <source>
        <dbReference type="EMBL" id="CYU67981.1"/>
    </source>
</evidence>
<dbReference type="EMBL" id="FIGO01000004">
    <property type="protein sequence ID" value="CYU67981.1"/>
    <property type="molecule type" value="Genomic_DNA"/>
</dbReference>
<organism evidence="2 3">
    <name type="scientific">Streptococcus suis</name>
    <dbReference type="NCBI Taxonomy" id="1307"/>
    <lineage>
        <taxon>Bacteria</taxon>
        <taxon>Bacillati</taxon>
        <taxon>Bacillota</taxon>
        <taxon>Bacilli</taxon>
        <taxon>Lactobacillales</taxon>
        <taxon>Streptococcaceae</taxon>
        <taxon>Streptococcus</taxon>
    </lineage>
</organism>
<dbReference type="Proteomes" id="UP000073485">
    <property type="component" value="Unassembled WGS sequence"/>
</dbReference>
<keyword evidence="1" id="KW-0812">Transmembrane</keyword>
<dbReference type="RefSeq" id="WP_044751654.1">
    <property type="nucleotide sequence ID" value="NZ_CEHU01000009.1"/>
</dbReference>
<reference evidence="2 3" key="1">
    <citation type="submission" date="2016-02" db="EMBL/GenBank/DDBJ databases">
        <authorList>
            <consortium name="Pathogen Informatics"/>
        </authorList>
    </citation>
    <scope>NUCLEOTIDE SEQUENCE [LARGE SCALE GENOMIC DNA]</scope>
    <source>
        <strain evidence="2 3">LSS48</strain>
    </source>
</reference>
<dbReference type="AlphaFoldDB" id="A0A116LPX4"/>
<proteinExistence type="predicted"/>
<evidence type="ECO:0000256" key="1">
    <source>
        <dbReference type="SAM" id="Phobius"/>
    </source>
</evidence>
<feature type="transmembrane region" description="Helical" evidence="1">
    <location>
        <begin position="12"/>
        <end position="34"/>
    </location>
</feature>
<gene>
    <name evidence="2" type="ORF">ERS132410_00812</name>
</gene>
<sequence length="222" mass="25823">MPDFSKWETSDLIAFVTIVILGVSLISPMIVAFVQRRTELKSKMLDIYKESYSKRYNREYYIFQDYIEKSGTIIAKLDSSQKLSDKEIQEFESASLKCLIFLSESERSEFDVFRINVKKALGIEDPREKKTFMHPDYFKELNKTIEKFSQLYNKTIIVSPIYSSFNKCINIAAQRLATIQAEEKAQLHLIQITLLEHLHRISLTILQKLASLCKSVKSKVCK</sequence>
<accession>A0A116LPX4</accession>
<keyword evidence="1" id="KW-1133">Transmembrane helix</keyword>
<name>A0A116LPX4_STRSU</name>
<protein>
    <submittedName>
        <fullName evidence="2">Uncharacterized protein</fullName>
    </submittedName>
</protein>
<keyword evidence="1" id="KW-0472">Membrane</keyword>
<evidence type="ECO:0000313" key="3">
    <source>
        <dbReference type="Proteomes" id="UP000073485"/>
    </source>
</evidence>